<dbReference type="InParanoid" id="A0A0A0HZ87"/>
<dbReference type="Proteomes" id="UP000001628">
    <property type="component" value="Unassembled WGS sequence"/>
</dbReference>
<gene>
    <name evidence="1" type="ORF">PADG_11119</name>
</gene>
<evidence type="ECO:0000313" key="1">
    <source>
        <dbReference type="EMBL" id="KGM92665.1"/>
    </source>
</evidence>
<dbReference type="RefSeq" id="XP_010756718.1">
    <property type="nucleotide sequence ID" value="XM_010758416.1"/>
</dbReference>
<dbReference type="VEuPathDB" id="FungiDB:PADG_11119"/>
<reference evidence="1 2" key="1">
    <citation type="journal article" date="2011" name="PLoS Genet.">
        <title>Comparative genomic analysis of human fungal pathogens causing paracoccidioidomycosis.</title>
        <authorList>
            <person name="Desjardins C.A."/>
            <person name="Champion M.D."/>
            <person name="Holder J.W."/>
            <person name="Muszewska A."/>
            <person name="Goldberg J."/>
            <person name="Bailao A.M."/>
            <person name="Brigido M.M."/>
            <person name="Ferreira M.E."/>
            <person name="Garcia A.M."/>
            <person name="Grynberg M."/>
            <person name="Gujja S."/>
            <person name="Heiman D.I."/>
            <person name="Henn M.R."/>
            <person name="Kodira C.D."/>
            <person name="Leon-Narvaez H."/>
            <person name="Longo L.V."/>
            <person name="Ma L.J."/>
            <person name="Malavazi I."/>
            <person name="Matsuo A.L."/>
            <person name="Morais F.V."/>
            <person name="Pereira M."/>
            <person name="Rodriguez-Brito S."/>
            <person name="Sakthikumar S."/>
            <person name="Salem-Izacc S.M."/>
            <person name="Sykes S.M."/>
            <person name="Teixeira M.M."/>
            <person name="Vallejo M.C."/>
            <person name="Walter M.E."/>
            <person name="Yandava C."/>
            <person name="Young S."/>
            <person name="Zeng Q."/>
            <person name="Zucker J."/>
            <person name="Felipe M.S."/>
            <person name="Goldman G.H."/>
            <person name="Haas B.J."/>
            <person name="McEwen J.G."/>
            <person name="Nino-Vega G."/>
            <person name="Puccia R."/>
            <person name="San-Blas G."/>
            <person name="Soares C.M."/>
            <person name="Birren B.W."/>
            <person name="Cuomo C.A."/>
        </authorList>
    </citation>
    <scope>NUCLEOTIDE SEQUENCE [LARGE SCALE GENOMIC DNA]</scope>
    <source>
        <strain evidence="1 2">Pb18</strain>
    </source>
</reference>
<protein>
    <submittedName>
        <fullName evidence="1">Uncharacterized protein</fullName>
    </submittedName>
</protein>
<dbReference type="GeneID" id="22587016"/>
<dbReference type="KEGG" id="pbn:PADG_11119"/>
<evidence type="ECO:0000313" key="2">
    <source>
        <dbReference type="Proteomes" id="UP000001628"/>
    </source>
</evidence>
<accession>A0A0A0HZ87</accession>
<organism evidence="1 2">
    <name type="scientific">Paracoccidioides brasiliensis (strain Pb18)</name>
    <dbReference type="NCBI Taxonomy" id="502780"/>
    <lineage>
        <taxon>Eukaryota</taxon>
        <taxon>Fungi</taxon>
        <taxon>Dikarya</taxon>
        <taxon>Ascomycota</taxon>
        <taxon>Pezizomycotina</taxon>
        <taxon>Eurotiomycetes</taxon>
        <taxon>Eurotiomycetidae</taxon>
        <taxon>Onygenales</taxon>
        <taxon>Ajellomycetaceae</taxon>
        <taxon>Paracoccidioides</taxon>
    </lineage>
</organism>
<proteinExistence type="predicted"/>
<name>A0A0A0HZ87_PARBD</name>
<dbReference type="EMBL" id="KN275957">
    <property type="protein sequence ID" value="KGM92665.1"/>
    <property type="molecule type" value="Genomic_DNA"/>
</dbReference>
<dbReference type="HOGENOM" id="CLU_2184779_0_0_1"/>
<keyword evidence="2" id="KW-1185">Reference proteome</keyword>
<dbReference type="AlphaFoldDB" id="A0A0A0HZ87"/>
<sequence length="109" mass="11839">MLVCSIQSCLDLRIPRSARIESSADRKLSATPAQACGAGLLVLSRRGLTDLSADLGELSFDMVSQKGLGGRTPAMIPHRLWPDRCPALSTVGIERKKRLRDELVDTAYS</sequence>